<dbReference type="InterPro" id="IPR036259">
    <property type="entry name" value="MFS_trans_sf"/>
</dbReference>
<feature type="transmembrane region" description="Helical" evidence="6">
    <location>
        <begin position="456"/>
        <end position="478"/>
    </location>
</feature>
<dbReference type="GO" id="GO:0022857">
    <property type="term" value="F:transmembrane transporter activity"/>
    <property type="evidence" value="ECO:0007669"/>
    <property type="project" value="InterPro"/>
</dbReference>
<keyword evidence="9" id="KW-1185">Reference proteome</keyword>
<keyword evidence="2 6" id="KW-0812">Transmembrane</keyword>
<feature type="transmembrane region" description="Helical" evidence="6">
    <location>
        <begin position="162"/>
        <end position="180"/>
    </location>
</feature>
<proteinExistence type="predicted"/>
<feature type="transmembrane region" description="Helical" evidence="6">
    <location>
        <begin position="26"/>
        <end position="47"/>
    </location>
</feature>
<evidence type="ECO:0000313" key="8">
    <source>
        <dbReference type="EMBL" id="KAK8765959.1"/>
    </source>
</evidence>
<gene>
    <name evidence="8" type="ORF">V5799_007258</name>
</gene>
<dbReference type="InterPro" id="IPR020846">
    <property type="entry name" value="MFS_dom"/>
</dbReference>
<feature type="transmembrane region" description="Helical" evidence="6">
    <location>
        <begin position="395"/>
        <end position="415"/>
    </location>
</feature>
<evidence type="ECO:0000256" key="4">
    <source>
        <dbReference type="ARBA" id="ARBA00023136"/>
    </source>
</evidence>
<feature type="transmembrane region" description="Helical" evidence="6">
    <location>
        <begin position="371"/>
        <end position="388"/>
    </location>
</feature>
<dbReference type="Gene3D" id="1.20.1250.20">
    <property type="entry name" value="MFS general substrate transporter like domains"/>
    <property type="match status" value="1"/>
</dbReference>
<sequence length="717" mass="77752">MSADSRALIQENVYAILGHGRFQHSVLVFTTLTVIVLLLHAFAYLLIGRPVDHWCQPPSEFRDWPVEQWRNVAIPVLADGSFSRCTVYSPPVPDDDLEERREVACNRWDYNATHVGDRVVSMWDLVCEHQWLYSISSSVYIMGPLCLVPVAGIIADRVGSTPVVLASAASMLLASMAASTTKALDAFLMARFIISAAISATNVLNFIVLYEVTGNEHQALYIFLANIVGTTVPPVLYSLLSLLHPSWRLSHALFVAASAIVVLACCYSLEESPVWQLVTWRIRQAESTVLHVAKYNGVDGVKARATFRALKRQLEKGETASGAGTSASETIFLSTSFRRRAVSIILSWFGVNFAYYASRMDRMNFEAHWEVSAYLFKILLLIALYYSLKNLGQRFTLSVVLALLSVCGAFQTVSYELKLSFAMPFSTLMVLTATTAAMCVNYTYAGEVVPTAIRSVGFCISYSVGRVGVLLVTLINAFTVDQRLLALNVVMTVLSLVSAVAVQWLPEIFSHQKKDPDPSPLDAEQNKEALKTCLHPFQTSAKAEKSRKPHGDRKSNRVATSLPASCAASAVKSGAASPALASSPPQVTGSRVDNLVSHLETGESSSKAGDSSSKASEMPDCPRQKTGSPSKNNGPPLETATCPSELVGTLLDKPMPPSLEPGSPMDNVSSPSEDAVLVPRKAGSLPQNIASPPEVSSKHKSKKARKHHKTAGGSDLN</sequence>
<evidence type="ECO:0000256" key="3">
    <source>
        <dbReference type="ARBA" id="ARBA00022989"/>
    </source>
</evidence>
<feature type="transmembrane region" description="Helical" evidence="6">
    <location>
        <begin position="341"/>
        <end position="359"/>
    </location>
</feature>
<dbReference type="InterPro" id="IPR011701">
    <property type="entry name" value="MFS"/>
</dbReference>
<feature type="region of interest" description="Disordered" evidence="5">
    <location>
        <begin position="600"/>
        <end position="717"/>
    </location>
</feature>
<dbReference type="Pfam" id="PF07690">
    <property type="entry name" value="MFS_1"/>
    <property type="match status" value="1"/>
</dbReference>
<dbReference type="SUPFAM" id="SSF103473">
    <property type="entry name" value="MFS general substrate transporter"/>
    <property type="match status" value="1"/>
</dbReference>
<comment type="subcellular location">
    <subcellularLocation>
        <location evidence="1">Membrane</location>
        <topology evidence="1">Multi-pass membrane protein</topology>
    </subcellularLocation>
</comment>
<feature type="transmembrane region" description="Helical" evidence="6">
    <location>
        <begin position="186"/>
        <end position="208"/>
    </location>
</feature>
<dbReference type="GO" id="GO:0016020">
    <property type="term" value="C:membrane"/>
    <property type="evidence" value="ECO:0007669"/>
    <property type="project" value="UniProtKB-SubCell"/>
</dbReference>
<organism evidence="8 9">
    <name type="scientific">Amblyomma americanum</name>
    <name type="common">Lone star tick</name>
    <dbReference type="NCBI Taxonomy" id="6943"/>
    <lineage>
        <taxon>Eukaryota</taxon>
        <taxon>Metazoa</taxon>
        <taxon>Ecdysozoa</taxon>
        <taxon>Arthropoda</taxon>
        <taxon>Chelicerata</taxon>
        <taxon>Arachnida</taxon>
        <taxon>Acari</taxon>
        <taxon>Parasitiformes</taxon>
        <taxon>Ixodida</taxon>
        <taxon>Ixodoidea</taxon>
        <taxon>Ixodidae</taxon>
        <taxon>Amblyomminae</taxon>
        <taxon>Amblyomma</taxon>
    </lineage>
</organism>
<accession>A0AAQ4DU19</accession>
<protein>
    <recommendedName>
        <fullName evidence="7">Major facilitator superfamily (MFS) profile domain-containing protein</fullName>
    </recommendedName>
</protein>
<dbReference type="AlphaFoldDB" id="A0AAQ4DU19"/>
<feature type="transmembrane region" description="Helical" evidence="6">
    <location>
        <begin position="249"/>
        <end position="269"/>
    </location>
</feature>
<keyword evidence="3 6" id="KW-1133">Transmembrane helix</keyword>
<feature type="transmembrane region" description="Helical" evidence="6">
    <location>
        <begin position="131"/>
        <end position="155"/>
    </location>
</feature>
<dbReference type="EMBL" id="JARKHS020026843">
    <property type="protein sequence ID" value="KAK8765959.1"/>
    <property type="molecule type" value="Genomic_DNA"/>
</dbReference>
<evidence type="ECO:0000259" key="7">
    <source>
        <dbReference type="PROSITE" id="PS50850"/>
    </source>
</evidence>
<feature type="transmembrane region" description="Helical" evidence="6">
    <location>
        <begin position="484"/>
        <end position="505"/>
    </location>
</feature>
<dbReference type="Proteomes" id="UP001321473">
    <property type="component" value="Unassembled WGS sequence"/>
</dbReference>
<evidence type="ECO:0000256" key="6">
    <source>
        <dbReference type="SAM" id="Phobius"/>
    </source>
</evidence>
<feature type="compositionally biased region" description="Low complexity" evidence="5">
    <location>
        <begin position="602"/>
        <end position="616"/>
    </location>
</feature>
<feature type="transmembrane region" description="Helical" evidence="6">
    <location>
        <begin position="421"/>
        <end position="444"/>
    </location>
</feature>
<evidence type="ECO:0000256" key="2">
    <source>
        <dbReference type="ARBA" id="ARBA00022692"/>
    </source>
</evidence>
<evidence type="ECO:0000256" key="5">
    <source>
        <dbReference type="SAM" id="MobiDB-lite"/>
    </source>
</evidence>
<evidence type="ECO:0000256" key="1">
    <source>
        <dbReference type="ARBA" id="ARBA00004141"/>
    </source>
</evidence>
<keyword evidence="4 6" id="KW-0472">Membrane</keyword>
<feature type="domain" description="Major facilitator superfamily (MFS) profile" evidence="7">
    <location>
        <begin position="29"/>
        <end position="513"/>
    </location>
</feature>
<dbReference type="PANTHER" id="PTHR24064">
    <property type="entry name" value="SOLUTE CARRIER FAMILY 22 MEMBER"/>
    <property type="match status" value="1"/>
</dbReference>
<name>A0AAQ4DU19_AMBAM</name>
<comment type="caution">
    <text evidence="8">The sequence shown here is derived from an EMBL/GenBank/DDBJ whole genome shotgun (WGS) entry which is preliminary data.</text>
</comment>
<evidence type="ECO:0000313" key="9">
    <source>
        <dbReference type="Proteomes" id="UP001321473"/>
    </source>
</evidence>
<feature type="compositionally biased region" description="Basic residues" evidence="5">
    <location>
        <begin position="698"/>
        <end position="710"/>
    </location>
</feature>
<feature type="transmembrane region" description="Helical" evidence="6">
    <location>
        <begin position="220"/>
        <end position="243"/>
    </location>
</feature>
<dbReference type="PROSITE" id="PS50850">
    <property type="entry name" value="MFS"/>
    <property type="match status" value="1"/>
</dbReference>
<reference evidence="8 9" key="1">
    <citation type="journal article" date="2023" name="Arcadia Sci">
        <title>De novo assembly of a long-read Amblyomma americanum tick genome.</title>
        <authorList>
            <person name="Chou S."/>
            <person name="Poskanzer K.E."/>
            <person name="Rollins M."/>
            <person name="Thuy-Boun P.S."/>
        </authorList>
    </citation>
    <scope>NUCLEOTIDE SEQUENCE [LARGE SCALE GENOMIC DNA]</scope>
    <source>
        <strain evidence="8">F_SG_1</strain>
        <tissue evidence="8">Salivary glands</tissue>
    </source>
</reference>
<feature type="region of interest" description="Disordered" evidence="5">
    <location>
        <begin position="538"/>
        <end position="561"/>
    </location>
</feature>